<dbReference type="PIRSF" id="PIRSF006648">
    <property type="entry name" value="DrrB"/>
    <property type="match status" value="1"/>
</dbReference>
<keyword evidence="3 6" id="KW-1133">Transmembrane helix</keyword>
<dbReference type="InterPro" id="IPR000412">
    <property type="entry name" value="ABC_2_transport"/>
</dbReference>
<feature type="transmembrane region" description="Helical" evidence="6">
    <location>
        <begin position="241"/>
        <end position="259"/>
    </location>
</feature>
<organism evidence="8 9">
    <name type="scientific">Ornithinimicrobium faecis</name>
    <dbReference type="NCBI Taxonomy" id="2934158"/>
    <lineage>
        <taxon>Bacteria</taxon>
        <taxon>Bacillati</taxon>
        <taxon>Actinomycetota</taxon>
        <taxon>Actinomycetes</taxon>
        <taxon>Micrococcales</taxon>
        <taxon>Ornithinimicrobiaceae</taxon>
        <taxon>Ornithinimicrobium</taxon>
    </lineage>
</organism>
<feature type="transmembrane region" description="Helical" evidence="6">
    <location>
        <begin position="157"/>
        <end position="179"/>
    </location>
</feature>
<keyword evidence="6" id="KW-0813">Transport</keyword>
<dbReference type="PROSITE" id="PS51012">
    <property type="entry name" value="ABC_TM2"/>
    <property type="match status" value="1"/>
</dbReference>
<evidence type="ECO:0000313" key="8">
    <source>
        <dbReference type="EMBL" id="USQ78512.1"/>
    </source>
</evidence>
<dbReference type="PANTHER" id="PTHR43027:SF2">
    <property type="entry name" value="TRANSPORT PERMEASE PROTEIN"/>
    <property type="match status" value="1"/>
</dbReference>
<evidence type="ECO:0000256" key="6">
    <source>
        <dbReference type="RuleBase" id="RU361157"/>
    </source>
</evidence>
<feature type="transmembrane region" description="Helical" evidence="6">
    <location>
        <begin position="120"/>
        <end position="145"/>
    </location>
</feature>
<comment type="subcellular location">
    <subcellularLocation>
        <location evidence="6">Cell membrane</location>
        <topology evidence="6">Multi-pass membrane protein</topology>
    </subcellularLocation>
    <subcellularLocation>
        <location evidence="1">Membrane</location>
        <topology evidence="1">Multi-pass membrane protein</topology>
    </subcellularLocation>
</comment>
<feature type="transmembrane region" description="Helical" evidence="6">
    <location>
        <begin position="186"/>
        <end position="204"/>
    </location>
</feature>
<gene>
    <name evidence="8" type="ORF">NF556_12775</name>
</gene>
<keyword evidence="6" id="KW-1003">Cell membrane</keyword>
<keyword evidence="4 6" id="KW-0472">Membrane</keyword>
<dbReference type="Pfam" id="PF01061">
    <property type="entry name" value="ABC2_membrane"/>
    <property type="match status" value="1"/>
</dbReference>
<evidence type="ECO:0000256" key="3">
    <source>
        <dbReference type="ARBA" id="ARBA00022989"/>
    </source>
</evidence>
<evidence type="ECO:0000259" key="7">
    <source>
        <dbReference type="PROSITE" id="PS51012"/>
    </source>
</evidence>
<feature type="transmembrane region" description="Helical" evidence="6">
    <location>
        <begin position="36"/>
        <end position="56"/>
    </location>
</feature>
<dbReference type="InterPro" id="IPR047817">
    <property type="entry name" value="ABC2_TM_bact-type"/>
</dbReference>
<evidence type="ECO:0000256" key="2">
    <source>
        <dbReference type="ARBA" id="ARBA00022692"/>
    </source>
</evidence>
<reference evidence="8" key="1">
    <citation type="submission" date="2022-06" db="EMBL/GenBank/DDBJ databases">
        <title>Ornithinimicrobium HY1793.</title>
        <authorList>
            <person name="Huang Y."/>
        </authorList>
    </citation>
    <scope>NUCLEOTIDE SEQUENCE</scope>
    <source>
        <strain evidence="8">HY1793</strain>
    </source>
</reference>
<evidence type="ECO:0000313" key="9">
    <source>
        <dbReference type="Proteomes" id="UP001056455"/>
    </source>
</evidence>
<sequence length="266" mass="27913">MTTATLAPARSHTGTRGLSTLIGAELKLFLRDPGNVFFVVAFPTVLLIGMGFAIPGMRDPITDLPEPWLGMRAVDLFAPLMLCVAAATAGLSTVPAYLASYRETGVLRRMSTTPMRPQGVLIAQAVVQLLGVAAGGALALAVAFLVFDTPMPQNPALALLVFLLATASMFGIGVLIGGLASKGATASGYGMLVYFPMLFMAGLWTPGPLMPDAVATIATYTPLGAASQAMNDAWFGLGMPWVQLIVMLAWTVAMFGLAARTFKWEV</sequence>
<comment type="similarity">
    <text evidence="6">Belongs to the ABC-2 integral membrane protein family.</text>
</comment>
<dbReference type="InterPro" id="IPR052902">
    <property type="entry name" value="ABC-2_transporter"/>
</dbReference>
<feature type="transmembrane region" description="Helical" evidence="6">
    <location>
        <begin position="76"/>
        <end position="99"/>
    </location>
</feature>
<keyword evidence="9" id="KW-1185">Reference proteome</keyword>
<dbReference type="EMBL" id="CP099489">
    <property type="protein sequence ID" value="USQ78512.1"/>
    <property type="molecule type" value="Genomic_DNA"/>
</dbReference>
<accession>A0ABY4YPH2</accession>
<keyword evidence="2 6" id="KW-0812">Transmembrane</keyword>
<evidence type="ECO:0000256" key="4">
    <source>
        <dbReference type="ARBA" id="ARBA00023136"/>
    </source>
</evidence>
<dbReference type="RefSeq" id="WP_252591310.1">
    <property type="nucleotide sequence ID" value="NZ_CP099489.1"/>
</dbReference>
<dbReference type="InterPro" id="IPR013525">
    <property type="entry name" value="ABC2_TM"/>
</dbReference>
<evidence type="ECO:0000256" key="1">
    <source>
        <dbReference type="ARBA" id="ARBA00004141"/>
    </source>
</evidence>
<feature type="domain" description="ABC transmembrane type-2" evidence="7">
    <location>
        <begin position="34"/>
        <end position="265"/>
    </location>
</feature>
<evidence type="ECO:0000256" key="5">
    <source>
        <dbReference type="ARBA" id="ARBA00023251"/>
    </source>
</evidence>
<keyword evidence="5" id="KW-0046">Antibiotic resistance</keyword>
<name>A0ABY4YPH2_9MICO</name>
<proteinExistence type="inferred from homology"/>
<dbReference type="PANTHER" id="PTHR43027">
    <property type="entry name" value="DOXORUBICIN RESISTANCE ABC TRANSPORTER PERMEASE PROTEIN DRRC-RELATED"/>
    <property type="match status" value="1"/>
</dbReference>
<protein>
    <recommendedName>
        <fullName evidence="6">Transport permease protein</fullName>
    </recommendedName>
</protein>
<dbReference type="Proteomes" id="UP001056455">
    <property type="component" value="Chromosome"/>
</dbReference>